<dbReference type="PANTHER" id="PTHR43747">
    <property type="entry name" value="FAD-BINDING PROTEIN"/>
    <property type="match status" value="1"/>
</dbReference>
<evidence type="ECO:0000313" key="3">
    <source>
        <dbReference type="Proteomes" id="UP000179840"/>
    </source>
</evidence>
<dbReference type="EMBL" id="LFKP01000008">
    <property type="protein sequence ID" value="OHV96580.1"/>
    <property type="molecule type" value="Genomic_DNA"/>
</dbReference>
<name>A0A1S1U814_9BURK</name>
<gene>
    <name evidence="2" type="ORF">AKG95_17835</name>
</gene>
<dbReference type="GO" id="GO:0071949">
    <property type="term" value="F:FAD binding"/>
    <property type="evidence" value="ECO:0007669"/>
    <property type="project" value="InterPro"/>
</dbReference>
<dbReference type="SUPFAM" id="SSF51905">
    <property type="entry name" value="FAD/NAD(P)-binding domain"/>
    <property type="match status" value="1"/>
</dbReference>
<dbReference type="InterPro" id="IPR036188">
    <property type="entry name" value="FAD/NAD-bd_sf"/>
</dbReference>
<reference evidence="2 3" key="1">
    <citation type="submission" date="2015-06" db="EMBL/GenBank/DDBJ databases">
        <title>Draft genome sequencing of a biphenyl-degrading bacterium, Janthinobacterium lividum MEG1.</title>
        <authorList>
            <person name="Shimodaira J."/>
            <person name="Hatta T."/>
        </authorList>
    </citation>
    <scope>NUCLEOTIDE SEQUENCE [LARGE SCALE GENOMIC DNA]</scope>
    <source>
        <strain evidence="2 3">MEG1</strain>
    </source>
</reference>
<protein>
    <recommendedName>
        <fullName evidence="1">FAD-binding domain-containing protein</fullName>
    </recommendedName>
</protein>
<evidence type="ECO:0000313" key="2">
    <source>
        <dbReference type="EMBL" id="OHV96580.1"/>
    </source>
</evidence>
<organism evidence="2 3">
    <name type="scientific">Janthinobacterium lividum</name>
    <dbReference type="NCBI Taxonomy" id="29581"/>
    <lineage>
        <taxon>Bacteria</taxon>
        <taxon>Pseudomonadati</taxon>
        <taxon>Pseudomonadota</taxon>
        <taxon>Betaproteobacteria</taxon>
        <taxon>Burkholderiales</taxon>
        <taxon>Oxalobacteraceae</taxon>
        <taxon>Janthinobacterium</taxon>
    </lineage>
</organism>
<dbReference type="PRINTS" id="PR00420">
    <property type="entry name" value="RNGMNOXGNASE"/>
</dbReference>
<proteinExistence type="predicted"/>
<dbReference type="Proteomes" id="UP000179840">
    <property type="component" value="Unassembled WGS sequence"/>
</dbReference>
<dbReference type="Gene3D" id="3.30.9.100">
    <property type="match status" value="1"/>
</dbReference>
<dbReference type="Gene3D" id="3.50.50.60">
    <property type="entry name" value="FAD/NAD(P)-binding domain"/>
    <property type="match status" value="1"/>
</dbReference>
<dbReference type="PANTHER" id="PTHR43747:SF1">
    <property type="entry name" value="SLR1998 PROTEIN"/>
    <property type="match status" value="1"/>
</dbReference>
<sequence length="389" mass="41419">MPALADSPGAPAPSRQRYRVAVIGGGPAGCACALALARHGVHDVLVIEAGDYTPFRIGESIPPEANRLFQALGIAQEFFAEGHAPCHGSCSWWGSDKRGYNDALMHPLGHGWHLERARFNRFLARQARLQGTEVLERASLAASAPAQGGGFALELRLGDPAHPHPARIHADLVVDASGTRAVFARQRGSRKVETLPLVCLVMRFAAPDGTRSGLTHLEAVEHGWWYGAHLPDATLLLAFYTDAATVKARRLQQSEHWLAWLAAAPNTAALARGAVPLAGGVQSFPAPSYCLDHLHGDGWLAIGDAASAFDPVTSQGIVKALANGMAAAGAIAGHATLGAVAHSVALRHAQYLAQRQQYYGWEQRWPAAPFWRQLHAGAQVPASTPPRIS</sequence>
<accession>A0A1S1U814</accession>
<comment type="caution">
    <text evidence="2">The sequence shown here is derived from an EMBL/GenBank/DDBJ whole genome shotgun (WGS) entry which is preliminary data.</text>
</comment>
<dbReference type="AlphaFoldDB" id="A0A1S1U814"/>
<dbReference type="InterPro" id="IPR050816">
    <property type="entry name" value="Flavin-dep_Halogenase_NPB"/>
</dbReference>
<dbReference type="Pfam" id="PF01494">
    <property type="entry name" value="FAD_binding_3"/>
    <property type="match status" value="1"/>
</dbReference>
<feature type="domain" description="FAD-binding" evidence="1">
    <location>
        <begin position="18"/>
        <end position="332"/>
    </location>
</feature>
<dbReference type="InterPro" id="IPR002938">
    <property type="entry name" value="FAD-bd"/>
</dbReference>
<evidence type="ECO:0000259" key="1">
    <source>
        <dbReference type="Pfam" id="PF01494"/>
    </source>
</evidence>
<dbReference type="RefSeq" id="WP_071078129.1">
    <property type="nucleotide sequence ID" value="NZ_LFKP01000008.1"/>
</dbReference>